<evidence type="ECO:0000313" key="2">
    <source>
        <dbReference type="EMBL" id="ACY15986.1"/>
    </source>
</evidence>
<proteinExistence type="predicted"/>
<protein>
    <submittedName>
        <fullName evidence="2">Uncharacterized protein</fullName>
    </submittedName>
</protein>
<dbReference type="EMBL" id="CP001804">
    <property type="protein sequence ID" value="ACY15986.1"/>
    <property type="molecule type" value="Genomic_DNA"/>
</dbReference>
<organism evidence="2 3">
    <name type="scientific">Haliangium ochraceum (strain DSM 14365 / JCM 11303 / SMP-2)</name>
    <dbReference type="NCBI Taxonomy" id="502025"/>
    <lineage>
        <taxon>Bacteria</taxon>
        <taxon>Pseudomonadati</taxon>
        <taxon>Myxococcota</taxon>
        <taxon>Polyangia</taxon>
        <taxon>Haliangiales</taxon>
        <taxon>Kofleriaceae</taxon>
        <taxon>Haliangium</taxon>
    </lineage>
</organism>
<feature type="compositionally biased region" description="Basic residues" evidence="1">
    <location>
        <begin position="227"/>
        <end position="245"/>
    </location>
</feature>
<gene>
    <name evidence="2" type="ordered locus">Hoch_3484</name>
</gene>
<dbReference type="KEGG" id="hoh:Hoch_3484"/>
<evidence type="ECO:0000313" key="3">
    <source>
        <dbReference type="Proteomes" id="UP000001880"/>
    </source>
</evidence>
<dbReference type="AlphaFoldDB" id="D0LW54"/>
<sequence>MIYSSGMHEISDPRPGRLGRIASASLLAALFALGGGWAAGCSKNIPTHDGYRTADAEGWNKPEVLELDSDREAEIDSELSYPKRRRARWFAVDLSRPGELEVMLSYAALSAIQADEEPEEDEDDPFDLAFEVYDASYRMLTRADNREDDVGERRKRRTLYELPAGRYLIHVYLQRRLDEVEYTLRVQHRLGEFVASASDFPKTVAFYPDLPAVPKTDDAPRPEPPRCRGRRCRGKPNRPSNRPKPRNNTPAPSGDGQVVAVPDGGMRARIIGIRAAGGGTRITINRGSAHGVAKGWRGQVVTAKSKSIANGSFTLDSVKAQESYATVRASSDTVSNAARAIIQP</sequence>
<accession>D0LW54</accession>
<reference evidence="2 3" key="1">
    <citation type="journal article" date="2010" name="Stand. Genomic Sci.">
        <title>Complete genome sequence of Haliangium ochraceum type strain (SMP-2).</title>
        <authorList>
            <consortium name="US DOE Joint Genome Institute (JGI-PGF)"/>
            <person name="Ivanova N."/>
            <person name="Daum C."/>
            <person name="Lang E."/>
            <person name="Abt B."/>
            <person name="Kopitz M."/>
            <person name="Saunders E."/>
            <person name="Lapidus A."/>
            <person name="Lucas S."/>
            <person name="Glavina Del Rio T."/>
            <person name="Nolan M."/>
            <person name="Tice H."/>
            <person name="Copeland A."/>
            <person name="Cheng J.F."/>
            <person name="Chen F."/>
            <person name="Bruce D."/>
            <person name="Goodwin L."/>
            <person name="Pitluck S."/>
            <person name="Mavromatis K."/>
            <person name="Pati A."/>
            <person name="Mikhailova N."/>
            <person name="Chen A."/>
            <person name="Palaniappan K."/>
            <person name="Land M."/>
            <person name="Hauser L."/>
            <person name="Chang Y.J."/>
            <person name="Jeffries C.D."/>
            <person name="Detter J.C."/>
            <person name="Brettin T."/>
            <person name="Rohde M."/>
            <person name="Goker M."/>
            <person name="Bristow J."/>
            <person name="Markowitz V."/>
            <person name="Eisen J.A."/>
            <person name="Hugenholtz P."/>
            <person name="Kyrpides N.C."/>
            <person name="Klenk H.P."/>
        </authorList>
    </citation>
    <scope>NUCLEOTIDE SEQUENCE [LARGE SCALE GENOMIC DNA]</scope>
    <source>
        <strain evidence="3">DSM 14365 / CIP 107738 / JCM 11303 / AJ 13395 / SMP-2</strain>
    </source>
</reference>
<feature type="region of interest" description="Disordered" evidence="1">
    <location>
        <begin position="211"/>
        <end position="257"/>
    </location>
</feature>
<dbReference type="Proteomes" id="UP000001880">
    <property type="component" value="Chromosome"/>
</dbReference>
<evidence type="ECO:0000256" key="1">
    <source>
        <dbReference type="SAM" id="MobiDB-lite"/>
    </source>
</evidence>
<name>D0LW54_HALO1</name>
<feature type="compositionally biased region" description="Basic and acidic residues" evidence="1">
    <location>
        <begin position="215"/>
        <end position="226"/>
    </location>
</feature>
<dbReference type="HOGENOM" id="CLU_806011_0_0_7"/>
<keyword evidence="3" id="KW-1185">Reference proteome</keyword>